<dbReference type="Proteomes" id="UP000247485">
    <property type="component" value="Unassembled WGS sequence"/>
</dbReference>
<dbReference type="AlphaFoldDB" id="A0A318FUE6"/>
<comment type="similarity">
    <text evidence="1">Belongs to the sulfatase family.</text>
</comment>
<dbReference type="RefSeq" id="WP_110273301.1">
    <property type="nucleotide sequence ID" value="NZ_QJJG01000004.1"/>
</dbReference>
<comment type="caution">
    <text evidence="5">The sequence shown here is derived from an EMBL/GenBank/DDBJ whole genome shotgun (WGS) entry which is preliminary data.</text>
</comment>
<dbReference type="SUPFAM" id="SSF53649">
    <property type="entry name" value="Alkaline phosphatase-like"/>
    <property type="match status" value="1"/>
</dbReference>
<evidence type="ECO:0000256" key="2">
    <source>
        <dbReference type="ARBA" id="ARBA00022723"/>
    </source>
</evidence>
<dbReference type="PROSITE" id="PS00523">
    <property type="entry name" value="SULFATASE_1"/>
    <property type="match status" value="1"/>
</dbReference>
<dbReference type="EMBL" id="QJJG01000004">
    <property type="protein sequence ID" value="PXW47144.1"/>
    <property type="molecule type" value="Genomic_DNA"/>
</dbReference>
<dbReference type="InterPro" id="IPR017850">
    <property type="entry name" value="Alkaline_phosphatase_core_sf"/>
</dbReference>
<dbReference type="PANTHER" id="PTHR45953">
    <property type="entry name" value="IDURONATE 2-SULFATASE"/>
    <property type="match status" value="1"/>
</dbReference>
<dbReference type="PANTHER" id="PTHR45953:SF1">
    <property type="entry name" value="IDURONATE 2-SULFATASE"/>
    <property type="match status" value="1"/>
</dbReference>
<proteinExistence type="inferred from homology"/>
<keyword evidence="3" id="KW-0378">Hydrolase</keyword>
<feature type="domain" description="Sulfatase N-terminal" evidence="4">
    <location>
        <begin position="4"/>
        <end position="368"/>
    </location>
</feature>
<dbReference type="GO" id="GO:0046872">
    <property type="term" value="F:metal ion binding"/>
    <property type="evidence" value="ECO:0007669"/>
    <property type="project" value="UniProtKB-KW"/>
</dbReference>
<dbReference type="GO" id="GO:0005737">
    <property type="term" value="C:cytoplasm"/>
    <property type="evidence" value="ECO:0007669"/>
    <property type="project" value="TreeGrafter"/>
</dbReference>
<evidence type="ECO:0000313" key="6">
    <source>
        <dbReference type="Proteomes" id="UP000247485"/>
    </source>
</evidence>
<dbReference type="InterPro" id="IPR024607">
    <property type="entry name" value="Sulfatase_CS"/>
</dbReference>
<accession>A0A318FUE6</accession>
<evidence type="ECO:0000256" key="3">
    <source>
        <dbReference type="ARBA" id="ARBA00022801"/>
    </source>
</evidence>
<reference evidence="5 6" key="1">
    <citation type="submission" date="2018-05" db="EMBL/GenBank/DDBJ databases">
        <title>Freshwater and sediment microbial communities from various areas in North America, analyzing microbe dynamics in response to fracking.</title>
        <authorList>
            <person name="Lamendella R."/>
        </authorList>
    </citation>
    <scope>NUCLEOTIDE SEQUENCE [LARGE SCALE GENOMIC DNA]</scope>
    <source>
        <strain evidence="5 6">67</strain>
    </source>
</reference>
<protein>
    <submittedName>
        <fullName evidence="5">Arylsulfatase A-like enzyme</fullName>
    </submittedName>
</protein>
<dbReference type="Pfam" id="PF00884">
    <property type="entry name" value="Sulfatase"/>
    <property type="match status" value="1"/>
</dbReference>
<name>A0A318FUE6_KLEOX</name>
<dbReference type="InterPro" id="IPR000917">
    <property type="entry name" value="Sulfatase_N"/>
</dbReference>
<evidence type="ECO:0000259" key="4">
    <source>
        <dbReference type="Pfam" id="PF00884"/>
    </source>
</evidence>
<organism evidence="5 6">
    <name type="scientific">Klebsiella oxytoca</name>
    <dbReference type="NCBI Taxonomy" id="571"/>
    <lineage>
        <taxon>Bacteria</taxon>
        <taxon>Pseudomonadati</taxon>
        <taxon>Pseudomonadota</taxon>
        <taxon>Gammaproteobacteria</taxon>
        <taxon>Enterobacterales</taxon>
        <taxon>Enterobacteriaceae</taxon>
        <taxon>Klebsiella/Raoultella group</taxon>
        <taxon>Klebsiella</taxon>
    </lineage>
</organism>
<dbReference type="GO" id="GO:0008484">
    <property type="term" value="F:sulfuric ester hydrolase activity"/>
    <property type="evidence" value="ECO:0007669"/>
    <property type="project" value="TreeGrafter"/>
</dbReference>
<keyword evidence="2" id="KW-0479">Metal-binding</keyword>
<gene>
    <name evidence="5" type="ORF">DET57_104203</name>
</gene>
<dbReference type="Gene3D" id="3.40.720.10">
    <property type="entry name" value="Alkaline Phosphatase, subunit A"/>
    <property type="match status" value="1"/>
</dbReference>
<sequence>MNQPNILWICTDQQRWDTLSCLGTPGAQTPHIDNLAAAGVLFERAYVQSPICTPSRASFLTGMYPIAHQIQRNGNRRFPEHLHLLPRSFQQAGYRTGLIGKLHLSASQHGVEQRPDDGYDEFYWSQHPHPDWPEGHDYQTWLEEKGVDPQALYAHAQGAIYPGVEAEFHQTTWATERAREFISRHQQSPWFLSINLYDPHPPFDPPQAYLQRIDADAIRPPLFAESDLAHQARFTRVDQQTKKAVNPNVAVEGESLQGSHDTPPESWDAKAIRAAYFAMIAQIDDLVGSLTSLLDENGQRQNTLVIFMSDHGEMLGDHGLLYKGCRFYEGLVHVPLIVSWPQRFAPQRRSNALVELVDIPATLLESAGLPVPAQNQGLSLYALLNGDSALHQHKPYVLSEYFDALGFPGSIGSRASMYFDGRYKLIVYHDAEEGELFDLDNDPHEFHDRWHDPQFKQLKAQLIQQHFAAMMKVSGAGPERISDF</sequence>
<evidence type="ECO:0000313" key="5">
    <source>
        <dbReference type="EMBL" id="PXW47144.1"/>
    </source>
</evidence>
<evidence type="ECO:0000256" key="1">
    <source>
        <dbReference type="ARBA" id="ARBA00008779"/>
    </source>
</evidence>